<organism evidence="8 9">
    <name type="scientific">Flagellimonas lutaonensis</name>
    <dbReference type="NCBI Taxonomy" id="516051"/>
    <lineage>
        <taxon>Bacteria</taxon>
        <taxon>Pseudomonadati</taxon>
        <taxon>Bacteroidota</taxon>
        <taxon>Flavobacteriia</taxon>
        <taxon>Flavobacteriales</taxon>
        <taxon>Flavobacteriaceae</taxon>
        <taxon>Flagellimonas</taxon>
    </lineage>
</organism>
<evidence type="ECO:0000256" key="6">
    <source>
        <dbReference type="ARBA" id="ARBA00023136"/>
    </source>
</evidence>
<dbReference type="PANTHER" id="PTHR30250:SF10">
    <property type="entry name" value="LIPOPOLYSACCHARIDE BIOSYNTHESIS PROTEIN WZXC"/>
    <property type="match status" value="1"/>
</dbReference>
<evidence type="ECO:0000256" key="5">
    <source>
        <dbReference type="ARBA" id="ARBA00022989"/>
    </source>
</evidence>
<dbReference type="Proteomes" id="UP000032726">
    <property type="component" value="Chromosome"/>
</dbReference>
<accession>A0A0D5YW21</accession>
<keyword evidence="5 7" id="KW-1133">Transmembrane helix</keyword>
<dbReference type="KEGG" id="mlt:VC82_2502"/>
<name>A0A0D5YW21_9FLAO</name>
<evidence type="ECO:0000256" key="3">
    <source>
        <dbReference type="ARBA" id="ARBA00022475"/>
    </source>
</evidence>
<keyword evidence="4 7" id="KW-0812">Transmembrane</keyword>
<dbReference type="InterPro" id="IPR050833">
    <property type="entry name" value="Poly_Biosynth_Transport"/>
</dbReference>
<dbReference type="PANTHER" id="PTHR30250">
    <property type="entry name" value="PST FAMILY PREDICTED COLANIC ACID TRANSPORTER"/>
    <property type="match status" value="1"/>
</dbReference>
<evidence type="ECO:0000256" key="4">
    <source>
        <dbReference type="ARBA" id="ARBA00022692"/>
    </source>
</evidence>
<dbReference type="OrthoDB" id="9770347at2"/>
<comment type="similarity">
    <text evidence="2">Belongs to the polysaccharide synthase family.</text>
</comment>
<proteinExistence type="inferred from homology"/>
<feature type="transmembrane region" description="Helical" evidence="7">
    <location>
        <begin position="44"/>
        <end position="67"/>
    </location>
</feature>
<evidence type="ECO:0000256" key="1">
    <source>
        <dbReference type="ARBA" id="ARBA00004651"/>
    </source>
</evidence>
<dbReference type="EMBL" id="CP011071">
    <property type="protein sequence ID" value="AKA36074.1"/>
    <property type="molecule type" value="Genomic_DNA"/>
</dbReference>
<evidence type="ECO:0000313" key="8">
    <source>
        <dbReference type="EMBL" id="AKA36074.1"/>
    </source>
</evidence>
<feature type="transmembrane region" description="Helical" evidence="7">
    <location>
        <begin position="256"/>
        <end position="273"/>
    </location>
</feature>
<feature type="transmembrane region" description="Helical" evidence="7">
    <location>
        <begin position="363"/>
        <end position="394"/>
    </location>
</feature>
<feature type="transmembrane region" description="Helical" evidence="7">
    <location>
        <begin position="321"/>
        <end position="342"/>
    </location>
</feature>
<feature type="transmembrane region" description="Helical" evidence="7">
    <location>
        <begin position="210"/>
        <end position="236"/>
    </location>
</feature>
<evidence type="ECO:0000256" key="7">
    <source>
        <dbReference type="SAM" id="Phobius"/>
    </source>
</evidence>
<dbReference type="Pfam" id="PF13440">
    <property type="entry name" value="Polysacc_synt_3"/>
    <property type="match status" value="1"/>
</dbReference>
<dbReference type="GO" id="GO:0005886">
    <property type="term" value="C:plasma membrane"/>
    <property type="evidence" value="ECO:0007669"/>
    <property type="project" value="UniProtKB-SubCell"/>
</dbReference>
<keyword evidence="9" id="KW-1185">Reference proteome</keyword>
<keyword evidence="3" id="KW-1003">Cell membrane</keyword>
<protein>
    <submittedName>
        <fullName evidence="8">Polysaccharide biosynthesis family protein</fullName>
    </submittedName>
</protein>
<dbReference type="AlphaFoldDB" id="A0A0D5YW21"/>
<dbReference type="RefSeq" id="WP_045802654.1">
    <property type="nucleotide sequence ID" value="NZ_CP011071.1"/>
</dbReference>
<feature type="transmembrane region" description="Helical" evidence="7">
    <location>
        <begin position="414"/>
        <end position="435"/>
    </location>
</feature>
<comment type="subcellular location">
    <subcellularLocation>
        <location evidence="1">Cell membrane</location>
        <topology evidence="1">Multi-pass membrane protein</topology>
    </subcellularLocation>
</comment>
<sequence>MSLKSQAIKGFGWSVFENIFSQGTVFVVYVVLARLLTPEDFGTIAIIMAIVSISDTIADGGLSSALIQKEKVSNDDYNSVFVSNFIFSTLLYLLLVLMAGPIARIYDQHNLPKLMYVTGSILIIHSFSTIQLTMMDKHLDFKTASIINVLSTMISGAIALALAFSGFGIWSLVAFAVSEPLSETLMVWFVHKWRPSFKFVKKNFLELLNFGYKLLFAELITALYGNIYYFLIGYFFSTRTLGFYTKAQQFQAPLSGYITGAISNISFPILSTLQSDDERLRSVFSKFLKFSVFINFTALVMLAAMAEPIVILLIGEKWRDSVFYLQLLCVPGMLYPLHLLNLDLLVVKGVSDKYLRIEIIKKIILIPLVFITALFSIEVMLYGLISFSVTEYFINSSYSKKLVGYTVKDQIKDIAPYLFMALLIFGSMYGTGFLVSETVENHLYKQGAVQLFTGLIVFFVFNEIVKFEEYQEMKLWAIQLFKRKK</sequence>
<feature type="transmembrane region" description="Helical" evidence="7">
    <location>
        <begin position="293"/>
        <end position="315"/>
    </location>
</feature>
<feature type="transmembrane region" description="Helical" evidence="7">
    <location>
        <begin position="12"/>
        <end position="32"/>
    </location>
</feature>
<dbReference type="STRING" id="516051.VC82_2502"/>
<evidence type="ECO:0000256" key="2">
    <source>
        <dbReference type="ARBA" id="ARBA00007430"/>
    </source>
</evidence>
<dbReference type="HOGENOM" id="CLU_026911_5_2_10"/>
<feature type="transmembrane region" description="Helical" evidence="7">
    <location>
        <begin position="114"/>
        <end position="134"/>
    </location>
</feature>
<dbReference type="CDD" id="cd13127">
    <property type="entry name" value="MATE_tuaB_like"/>
    <property type="match status" value="1"/>
</dbReference>
<evidence type="ECO:0000313" key="9">
    <source>
        <dbReference type="Proteomes" id="UP000032726"/>
    </source>
</evidence>
<feature type="transmembrane region" description="Helical" evidence="7">
    <location>
        <begin position="447"/>
        <end position="465"/>
    </location>
</feature>
<keyword evidence="6 7" id="KW-0472">Membrane</keyword>
<feature type="transmembrane region" description="Helical" evidence="7">
    <location>
        <begin position="79"/>
        <end position="102"/>
    </location>
</feature>
<reference evidence="8 9" key="1">
    <citation type="submission" date="2015-03" db="EMBL/GenBank/DDBJ databases">
        <title>Complete genome sequence of Muricauda lutaonensis CC-HSB-11T, isolated from a coastal hot spring.</title>
        <authorList>
            <person name="Kim K.M."/>
        </authorList>
    </citation>
    <scope>NUCLEOTIDE SEQUENCE [LARGE SCALE GENOMIC DNA]</scope>
    <source>
        <strain evidence="8 9">CC-HSB-11</strain>
    </source>
</reference>
<gene>
    <name evidence="8" type="ORF">VC82_2502</name>
</gene>